<dbReference type="AlphaFoldDB" id="B7AQB2"/>
<feature type="transmembrane region" description="Helical" evidence="1">
    <location>
        <begin position="6"/>
        <end position="24"/>
    </location>
</feature>
<keyword evidence="1" id="KW-0472">Membrane</keyword>
<dbReference type="HOGENOM" id="CLU_2894682_0_0_9"/>
<protein>
    <recommendedName>
        <fullName evidence="4">FeoB-associated Cys-rich membrane protein</fullName>
    </recommendedName>
</protein>
<keyword evidence="3" id="KW-1185">Reference proteome</keyword>
<gene>
    <name evidence="2" type="ORF">BACPEC_00868</name>
</gene>
<evidence type="ECO:0008006" key="4">
    <source>
        <dbReference type="Google" id="ProtNLM"/>
    </source>
</evidence>
<evidence type="ECO:0000256" key="1">
    <source>
        <dbReference type="SAM" id="Phobius"/>
    </source>
</evidence>
<comment type="caution">
    <text evidence="2">The sequence shown here is derived from an EMBL/GenBank/DDBJ whole genome shotgun (WGS) entry which is preliminary data.</text>
</comment>
<proteinExistence type="predicted"/>
<keyword evidence="1" id="KW-1133">Transmembrane helix</keyword>
<reference evidence="2 3" key="1">
    <citation type="submission" date="2008-11" db="EMBL/GenBank/DDBJ databases">
        <title>Draft genome sequence of Bacteroides pectinophilus (ATCC 43243).</title>
        <authorList>
            <person name="Sudarsanam P."/>
            <person name="Ley R."/>
            <person name="Guruge J."/>
            <person name="Turnbaugh P.J."/>
            <person name="Mahowald M."/>
            <person name="Liep D."/>
            <person name="Gordon J."/>
        </authorList>
    </citation>
    <scope>NUCLEOTIDE SEQUENCE [LARGE SCALE GENOMIC DNA]</scope>
    <source>
        <strain evidence="2 3">ATCC 43243</strain>
    </source>
</reference>
<name>B7AQB2_9FIRM</name>
<dbReference type="STRING" id="483218.BACPEC_00868"/>
<reference evidence="2 3" key="2">
    <citation type="submission" date="2008-11" db="EMBL/GenBank/DDBJ databases">
        <authorList>
            <person name="Fulton L."/>
            <person name="Clifton S."/>
            <person name="Fulton B."/>
            <person name="Xu J."/>
            <person name="Minx P."/>
            <person name="Pepin K.H."/>
            <person name="Johnson M."/>
            <person name="Bhonagiri V."/>
            <person name="Nash W.E."/>
            <person name="Mardis E.R."/>
            <person name="Wilson R.K."/>
        </authorList>
    </citation>
    <scope>NUCLEOTIDE SEQUENCE [LARGE SCALE GENOMIC DNA]</scope>
    <source>
        <strain evidence="2 3">ATCC 43243</strain>
    </source>
</reference>
<dbReference type="Proteomes" id="UP000003136">
    <property type="component" value="Unassembled WGS sequence"/>
</dbReference>
<organism evidence="2 3">
    <name type="scientific">[Bacteroides] pectinophilus ATCC 43243</name>
    <dbReference type="NCBI Taxonomy" id="483218"/>
    <lineage>
        <taxon>Bacteria</taxon>
        <taxon>Bacillati</taxon>
        <taxon>Bacillota</taxon>
        <taxon>Clostridia</taxon>
        <taxon>Eubacteriales</taxon>
    </lineage>
</organism>
<evidence type="ECO:0000313" key="3">
    <source>
        <dbReference type="Proteomes" id="UP000003136"/>
    </source>
</evidence>
<keyword evidence="1" id="KW-0812">Transmembrane</keyword>
<dbReference type="EMBL" id="ABVQ01000035">
    <property type="protein sequence ID" value="EEC57884.1"/>
    <property type="molecule type" value="Genomic_DNA"/>
</dbReference>
<accession>B7AQB2</accession>
<sequence length="62" mass="6405">MDILSIIILVLLAIWFVAAVIYMIKNKGGCSCGGSSCGSSTDCRNGCGGCNGCKRCNPSERG</sequence>
<evidence type="ECO:0000313" key="2">
    <source>
        <dbReference type="EMBL" id="EEC57884.1"/>
    </source>
</evidence>